<dbReference type="GO" id="GO:0016491">
    <property type="term" value="F:oxidoreductase activity"/>
    <property type="evidence" value="ECO:0007669"/>
    <property type="project" value="UniProtKB-KW"/>
</dbReference>
<keyword evidence="2" id="KW-0560">Oxidoreductase</keyword>
<dbReference type="AlphaFoldDB" id="A0A5J4Z6N5"/>
<dbReference type="PRINTS" id="PR00081">
    <property type="entry name" value="GDHRDH"/>
</dbReference>
<evidence type="ECO:0000259" key="3">
    <source>
        <dbReference type="SMART" id="SM00822"/>
    </source>
</evidence>
<dbReference type="Gene3D" id="3.40.50.720">
    <property type="entry name" value="NAD(P)-binding Rossmann-like Domain"/>
    <property type="match status" value="1"/>
</dbReference>
<dbReference type="InterPro" id="IPR002347">
    <property type="entry name" value="SDR_fam"/>
</dbReference>
<evidence type="ECO:0000256" key="2">
    <source>
        <dbReference type="ARBA" id="ARBA00023002"/>
    </source>
</evidence>
<dbReference type="PANTHER" id="PTHR43477">
    <property type="entry name" value="DIHYDROANTICAPSIN 7-DEHYDROGENASE"/>
    <property type="match status" value="1"/>
</dbReference>
<protein>
    <submittedName>
        <fullName evidence="4">Tropinone reductase-like</fullName>
    </submittedName>
</protein>
<accession>A0A5J4Z6N5</accession>
<dbReference type="OrthoDB" id="417891at2759"/>
<sequence length="242" mass="25238">MAAPYFYVVGATGGVGSALCRMIHQRSMGRLYMVGRDLSEMHKLNEQLGGAHVVVAEPTDASNPDQIAAAMQKAPDELKGLAYCVGSITLKPLKRCTHADFADAFTLNCVSAAFAVKEAQANLARNSGSVVLFSTVASQVGFANHAVVASAKGAVQGLTLSLAAELAPHIRVNCVAPSLSKTKMAKSMTSGKMGEAVASSHPMKRLGEPEDLARAALFLLDPENSWVTGQVLPVDGGRSSIA</sequence>
<dbReference type="PANTHER" id="PTHR43477:SF1">
    <property type="entry name" value="DIHYDROANTICAPSIN 7-DEHYDROGENASE"/>
    <property type="match status" value="1"/>
</dbReference>
<dbReference type="SMART" id="SM00822">
    <property type="entry name" value="PKS_KR"/>
    <property type="match status" value="1"/>
</dbReference>
<dbReference type="InterPro" id="IPR051122">
    <property type="entry name" value="SDR_DHRS6-like"/>
</dbReference>
<reference evidence="5" key="1">
    <citation type="journal article" date="2019" name="Nat. Commun.">
        <title>Expansion of phycobilisome linker gene families in mesophilic red algae.</title>
        <authorList>
            <person name="Lee J."/>
            <person name="Kim D."/>
            <person name="Bhattacharya D."/>
            <person name="Yoon H.S."/>
        </authorList>
    </citation>
    <scope>NUCLEOTIDE SEQUENCE [LARGE SCALE GENOMIC DNA]</scope>
    <source>
        <strain evidence="5">CCMP 1328</strain>
    </source>
</reference>
<comment type="similarity">
    <text evidence="1">Belongs to the short-chain dehydrogenases/reductases (SDR) family.</text>
</comment>
<feature type="domain" description="Ketoreductase" evidence="3">
    <location>
        <begin position="8"/>
        <end position="167"/>
    </location>
</feature>
<dbReference type="EMBL" id="VRMN01000001">
    <property type="protein sequence ID" value="KAA8498742.1"/>
    <property type="molecule type" value="Genomic_DNA"/>
</dbReference>
<dbReference type="InterPro" id="IPR057326">
    <property type="entry name" value="KR_dom"/>
</dbReference>
<evidence type="ECO:0000313" key="4">
    <source>
        <dbReference type="EMBL" id="KAA8498742.1"/>
    </source>
</evidence>
<dbReference type="OMA" id="IYCPGSI"/>
<name>A0A5J4Z6N5_PORPP</name>
<evidence type="ECO:0000313" key="5">
    <source>
        <dbReference type="Proteomes" id="UP000324585"/>
    </source>
</evidence>
<dbReference type="InterPro" id="IPR036291">
    <property type="entry name" value="NAD(P)-bd_dom_sf"/>
</dbReference>
<comment type="caution">
    <text evidence="4">The sequence shown here is derived from an EMBL/GenBank/DDBJ whole genome shotgun (WGS) entry which is preliminary data.</text>
</comment>
<keyword evidence="5" id="KW-1185">Reference proteome</keyword>
<dbReference type="Pfam" id="PF13561">
    <property type="entry name" value="adh_short_C2"/>
    <property type="match status" value="1"/>
</dbReference>
<evidence type="ECO:0000256" key="1">
    <source>
        <dbReference type="ARBA" id="ARBA00006484"/>
    </source>
</evidence>
<organism evidence="4 5">
    <name type="scientific">Porphyridium purpureum</name>
    <name type="common">Red alga</name>
    <name type="synonym">Porphyridium cruentum</name>
    <dbReference type="NCBI Taxonomy" id="35688"/>
    <lineage>
        <taxon>Eukaryota</taxon>
        <taxon>Rhodophyta</taxon>
        <taxon>Bangiophyceae</taxon>
        <taxon>Porphyridiales</taxon>
        <taxon>Porphyridiaceae</taxon>
        <taxon>Porphyridium</taxon>
    </lineage>
</organism>
<gene>
    <name evidence="4" type="ORF">FVE85_6327</name>
</gene>
<dbReference type="Proteomes" id="UP000324585">
    <property type="component" value="Unassembled WGS sequence"/>
</dbReference>
<proteinExistence type="inferred from homology"/>
<dbReference type="CDD" id="cd05233">
    <property type="entry name" value="SDR_c"/>
    <property type="match status" value="1"/>
</dbReference>
<dbReference type="SUPFAM" id="SSF51735">
    <property type="entry name" value="NAD(P)-binding Rossmann-fold domains"/>
    <property type="match status" value="1"/>
</dbReference>